<proteinExistence type="predicted"/>
<dbReference type="Proteomes" id="UP001590950">
    <property type="component" value="Unassembled WGS sequence"/>
</dbReference>
<reference evidence="1 2" key="1">
    <citation type="submission" date="2024-09" db="EMBL/GenBank/DDBJ databases">
        <title>Rethinking Asexuality: The Enigmatic Case of Functional Sexual Genes in Lepraria (Stereocaulaceae).</title>
        <authorList>
            <person name="Doellman M."/>
            <person name="Sun Y."/>
            <person name="Barcenas-Pena A."/>
            <person name="Lumbsch H.T."/>
            <person name="Grewe F."/>
        </authorList>
    </citation>
    <scope>NUCLEOTIDE SEQUENCE [LARGE SCALE GENOMIC DNA]</scope>
    <source>
        <strain evidence="1 2">Mercado 3170</strain>
    </source>
</reference>
<dbReference type="EMBL" id="JBEFKJ010000010">
    <property type="protein sequence ID" value="KAL2043879.1"/>
    <property type="molecule type" value="Genomic_DNA"/>
</dbReference>
<gene>
    <name evidence="1" type="ORF">N7G274_003399</name>
</gene>
<evidence type="ECO:0000313" key="1">
    <source>
        <dbReference type="EMBL" id="KAL2043879.1"/>
    </source>
</evidence>
<evidence type="ECO:0000313" key="2">
    <source>
        <dbReference type="Proteomes" id="UP001590950"/>
    </source>
</evidence>
<dbReference type="SUPFAM" id="SSF52047">
    <property type="entry name" value="RNI-like"/>
    <property type="match status" value="1"/>
</dbReference>
<accession>A0ABR4AGP5</accession>
<comment type="caution">
    <text evidence="1">The sequence shown here is derived from an EMBL/GenBank/DDBJ whole genome shotgun (WGS) entry which is preliminary data.</text>
</comment>
<protein>
    <submittedName>
        <fullName evidence="1">Uncharacterized protein</fullName>
    </submittedName>
</protein>
<keyword evidence="2" id="KW-1185">Reference proteome</keyword>
<sequence length="419" mass="47933">MDGMVPEVTLNFDLWYAICEELFRNERRQDLATLCLVSRQKNAAAIPWLYRCVTLDFSMVKDPLRCFNNTKELHSRLIQSLAVQGLDISKHDIEFRMLVEVIPRLSNLQRFLWKSAELIPTRLMRAVQAHPRAREIVVEPCLFVNGRDSTYTFDPNRTLLLAKSAPEFDSIGLTPVKRVVDIRVNLDDFYLAGYRFPPGIDALYYIDSPRLRKLDLNCCTDIGYLFGGLLNHINAMQLKILVICQPRGQTGTGYVGRENIERFLMAHRGLEKLVLANLGQNRPCLPTILAQGRTLKILKLHESDIRHSSGTGKGQDANEMKDLTRVCQACPQLNNLIVDQACSGCGQRRFCLEGYYDVQGDNREQHSPYSSSTWRENGRVALHPYSVKVIAHEQVDCQVCFDWVQDFKTVLEGFEYRVT</sequence>
<organism evidence="1 2">
    <name type="scientific">Stereocaulon virgatum</name>
    <dbReference type="NCBI Taxonomy" id="373712"/>
    <lineage>
        <taxon>Eukaryota</taxon>
        <taxon>Fungi</taxon>
        <taxon>Dikarya</taxon>
        <taxon>Ascomycota</taxon>
        <taxon>Pezizomycotina</taxon>
        <taxon>Lecanoromycetes</taxon>
        <taxon>OSLEUM clade</taxon>
        <taxon>Lecanoromycetidae</taxon>
        <taxon>Lecanorales</taxon>
        <taxon>Lecanorineae</taxon>
        <taxon>Stereocaulaceae</taxon>
        <taxon>Stereocaulon</taxon>
    </lineage>
</organism>
<name>A0ABR4AGP5_9LECA</name>